<dbReference type="Gene3D" id="3.30.230.10">
    <property type="match status" value="1"/>
</dbReference>
<dbReference type="GO" id="GO:0003924">
    <property type="term" value="F:GTPase activity"/>
    <property type="evidence" value="ECO:0007669"/>
    <property type="project" value="InterPro"/>
</dbReference>
<dbReference type="SUPFAM" id="SSF54211">
    <property type="entry name" value="Ribosomal protein S5 domain 2-like"/>
    <property type="match status" value="1"/>
</dbReference>
<dbReference type="PANTHER" id="PTHR43261">
    <property type="entry name" value="TRANSLATION ELONGATION FACTOR G-RELATED"/>
    <property type="match status" value="1"/>
</dbReference>
<dbReference type="InterPro" id="IPR005517">
    <property type="entry name" value="Transl_elong_EFG/EF2_IV"/>
</dbReference>
<dbReference type="NCBIfam" id="NF009381">
    <property type="entry name" value="PRK12740.1-5"/>
    <property type="match status" value="1"/>
</dbReference>
<dbReference type="SUPFAM" id="SSF50447">
    <property type="entry name" value="Translation proteins"/>
    <property type="match status" value="1"/>
</dbReference>
<dbReference type="CDD" id="cd01434">
    <property type="entry name" value="EFG_mtEFG1_IV"/>
    <property type="match status" value="1"/>
</dbReference>
<dbReference type="GO" id="GO:0005525">
    <property type="term" value="F:GTP binding"/>
    <property type="evidence" value="ECO:0007669"/>
    <property type="project" value="UniProtKB-KW"/>
</dbReference>
<dbReference type="Pfam" id="PF00679">
    <property type="entry name" value="EFG_C"/>
    <property type="match status" value="1"/>
</dbReference>
<keyword evidence="5" id="KW-0342">GTP-binding</keyword>
<proteinExistence type="predicted"/>
<dbReference type="InterPro" id="IPR000640">
    <property type="entry name" value="EFG_V-like"/>
</dbReference>
<comment type="function">
    <text evidence="6">Catalyzes the GTP-dependent ribosomal translocation step during translation elongation. During this step, the ribosome changes from the pre-translocational (PRE) to the post-translocational (POST) state as the newly formed A-site-bound peptidyl-tRNA and P-site-bound deacylated tRNA move to the P and E sites, respectively. Catalyzes the coordinated movement of the two tRNA molecules, the mRNA and conformational changes in the ribosome.</text>
</comment>
<dbReference type="InterPro" id="IPR047872">
    <property type="entry name" value="EFG_IV"/>
</dbReference>
<dbReference type="Proteomes" id="UP000482155">
    <property type="component" value="Unassembled WGS sequence"/>
</dbReference>
<dbReference type="GO" id="GO:0032790">
    <property type="term" value="P:ribosome disassembly"/>
    <property type="evidence" value="ECO:0007669"/>
    <property type="project" value="TreeGrafter"/>
</dbReference>
<evidence type="ECO:0000313" key="8">
    <source>
        <dbReference type="EMBL" id="NEX62252.1"/>
    </source>
</evidence>
<dbReference type="Pfam" id="PF22042">
    <property type="entry name" value="EF-G_D2"/>
    <property type="match status" value="1"/>
</dbReference>
<dbReference type="InterPro" id="IPR035647">
    <property type="entry name" value="EFG_III/V"/>
</dbReference>
<dbReference type="NCBIfam" id="NF009891">
    <property type="entry name" value="PRK13351.1-1"/>
    <property type="match status" value="1"/>
</dbReference>
<dbReference type="InterPro" id="IPR053905">
    <property type="entry name" value="EF-G-like_DII"/>
</dbReference>
<evidence type="ECO:0000256" key="6">
    <source>
        <dbReference type="ARBA" id="ARBA00024731"/>
    </source>
</evidence>
<keyword evidence="4" id="KW-0648">Protein biosynthesis</keyword>
<dbReference type="GO" id="GO:0003746">
    <property type="term" value="F:translation elongation factor activity"/>
    <property type="evidence" value="ECO:0007669"/>
    <property type="project" value="UniProtKB-KW"/>
</dbReference>
<dbReference type="InterPro" id="IPR020568">
    <property type="entry name" value="Ribosomal_Su5_D2-typ_SF"/>
</dbReference>
<dbReference type="CDD" id="cd03713">
    <property type="entry name" value="EFG_mtEFG_C"/>
    <property type="match status" value="1"/>
</dbReference>
<dbReference type="SMART" id="SM00889">
    <property type="entry name" value="EFG_IV"/>
    <property type="match status" value="1"/>
</dbReference>
<name>A0A6B3SV53_9BURK</name>
<dbReference type="InterPro" id="IPR009000">
    <property type="entry name" value="Transl_B-barrel_sf"/>
</dbReference>
<evidence type="ECO:0000256" key="4">
    <source>
        <dbReference type="ARBA" id="ARBA00022917"/>
    </source>
</evidence>
<evidence type="ECO:0000256" key="1">
    <source>
        <dbReference type="ARBA" id="ARBA00017872"/>
    </source>
</evidence>
<dbReference type="EMBL" id="JAAIVB010000046">
    <property type="protein sequence ID" value="NEX62252.1"/>
    <property type="molecule type" value="Genomic_DNA"/>
</dbReference>
<sequence length="688" mass="74854">MPYSTHDLRNVALVGHSGCGKTSLVEALLHAAGMQGTPGSVDRGNTVSDHDPLERKYRHSLSSSVIHLEHRDSHVNLIDTPGYPDFIGHAISALPAAETAAVVIDAQAGIEMVTLRMMELARARGMCRLIIVNKIDLPDVDLPGLVLRIQEAFGKECLPINLPAGHGQAVEDCFFHADGDADFSTVAAAHRALMDQVVEVDAAFMETYLDQGDIDPEVLHAPFEQALREGHLIPVCFVSAQNGAGLPQLLELLVRLMPDPTEGNPQQFYQDAVGNDGDDGTAGRKLLHASPDPSLHVLAHVFKIAVDPYVGKMAIFRVHQGTVRRDSTLYIGDNRKPFRVAHLYRLLGKEQIETPQAVPGDICAVTRIDEIGYDAILHDAVEDARIHLEPSPLPQPIYGLSIAPRKHGDEQRLWDLLQKLCAEDPCLRVDRMGSTGETVLSGLGELHLRSVLDRMTEVYKTEVITHPPKIAYRETIAAMADGHHRHKKQSGGAGQFGEVFLRIEPLPRGAGFEFVDAVKGGVIPRQFLPAVEKGVRQAMESGPVSGHLMQDVRVTVYDGKSHPVDSKEVAFVVAARKAFRDAASKARPILLEPVVAFEVSLPEDSTGDVTADLSGRRGQISGMRRGHGSVAIISGHVPLSELNGYQSRLNAMTAARGSYTISFSHYDAVPPLMQQRMASQHKAVEDDA</sequence>
<dbReference type="Gene3D" id="2.40.30.10">
    <property type="entry name" value="Translation factors"/>
    <property type="match status" value="1"/>
</dbReference>
<dbReference type="Pfam" id="PF14492">
    <property type="entry name" value="EFG_III"/>
    <property type="match status" value="1"/>
</dbReference>
<dbReference type="InterPro" id="IPR035649">
    <property type="entry name" value="EFG_V"/>
</dbReference>
<dbReference type="Gene3D" id="3.30.70.240">
    <property type="match status" value="1"/>
</dbReference>
<protein>
    <recommendedName>
        <fullName evidence="1">Elongation factor G</fullName>
    </recommendedName>
</protein>
<keyword evidence="2" id="KW-0547">Nucleotide-binding</keyword>
<dbReference type="CDD" id="cd04088">
    <property type="entry name" value="EFG_mtEFG_II"/>
    <property type="match status" value="1"/>
</dbReference>
<keyword evidence="9" id="KW-1185">Reference proteome</keyword>
<reference evidence="8 9" key="1">
    <citation type="submission" date="2020-02" db="EMBL/GenBank/DDBJ databases">
        <authorList>
            <person name="Kim M.K."/>
        </authorList>
    </citation>
    <scope>NUCLEOTIDE SEQUENCE [LARGE SCALE GENOMIC DNA]</scope>
    <source>
        <strain evidence="8 9">17J57-3</strain>
    </source>
</reference>
<dbReference type="GO" id="GO:0097216">
    <property type="term" value="F:guanosine tetraphosphate binding"/>
    <property type="evidence" value="ECO:0007669"/>
    <property type="project" value="UniProtKB-ARBA"/>
</dbReference>
<dbReference type="SUPFAM" id="SSF52540">
    <property type="entry name" value="P-loop containing nucleoside triphosphate hydrolases"/>
    <property type="match status" value="1"/>
</dbReference>
<evidence type="ECO:0000313" key="9">
    <source>
        <dbReference type="Proteomes" id="UP000482155"/>
    </source>
</evidence>
<dbReference type="FunFam" id="3.30.230.10:FF:000003">
    <property type="entry name" value="Elongation factor G"/>
    <property type="match status" value="1"/>
</dbReference>
<dbReference type="Pfam" id="PF03764">
    <property type="entry name" value="EFG_IV"/>
    <property type="match status" value="1"/>
</dbReference>
<dbReference type="InterPro" id="IPR041095">
    <property type="entry name" value="EFG_II"/>
</dbReference>
<accession>A0A6B3SV53</accession>
<dbReference type="InterPro" id="IPR014721">
    <property type="entry name" value="Ribsml_uS5_D2-typ_fold_subgr"/>
</dbReference>
<dbReference type="AlphaFoldDB" id="A0A6B3SV53"/>
<dbReference type="Pfam" id="PF00009">
    <property type="entry name" value="GTP_EFTU"/>
    <property type="match status" value="1"/>
</dbReference>
<dbReference type="PROSITE" id="PS51722">
    <property type="entry name" value="G_TR_2"/>
    <property type="match status" value="1"/>
</dbReference>
<dbReference type="SUPFAM" id="SSF54980">
    <property type="entry name" value="EF-G C-terminal domain-like"/>
    <property type="match status" value="2"/>
</dbReference>
<evidence type="ECO:0000256" key="2">
    <source>
        <dbReference type="ARBA" id="ARBA00022741"/>
    </source>
</evidence>
<dbReference type="FunFam" id="3.30.70.240:FF:000001">
    <property type="entry name" value="Elongation factor G"/>
    <property type="match status" value="1"/>
</dbReference>
<comment type="caution">
    <text evidence="8">The sequence shown here is derived from an EMBL/GenBank/DDBJ whole genome shotgun (WGS) entry which is preliminary data.</text>
</comment>
<keyword evidence="3 8" id="KW-0251">Elongation factor</keyword>
<dbReference type="SMART" id="SM00838">
    <property type="entry name" value="EFG_C"/>
    <property type="match status" value="1"/>
</dbReference>
<dbReference type="Gene3D" id="3.30.70.870">
    <property type="entry name" value="Elongation Factor G (Translational Gtpase), domain 3"/>
    <property type="match status" value="1"/>
</dbReference>
<dbReference type="Gene3D" id="3.40.50.300">
    <property type="entry name" value="P-loop containing nucleotide triphosphate hydrolases"/>
    <property type="match status" value="1"/>
</dbReference>
<dbReference type="InterPro" id="IPR027417">
    <property type="entry name" value="P-loop_NTPase"/>
</dbReference>
<gene>
    <name evidence="8" type="ORF">G3574_14280</name>
</gene>
<feature type="domain" description="Tr-type G" evidence="7">
    <location>
        <begin position="6"/>
        <end position="261"/>
    </location>
</feature>
<dbReference type="RefSeq" id="WP_163964305.1">
    <property type="nucleotide sequence ID" value="NZ_JAAIVB010000046.1"/>
</dbReference>
<evidence type="ECO:0000259" key="7">
    <source>
        <dbReference type="PROSITE" id="PS51722"/>
    </source>
</evidence>
<evidence type="ECO:0000256" key="5">
    <source>
        <dbReference type="ARBA" id="ARBA00023134"/>
    </source>
</evidence>
<evidence type="ECO:0000256" key="3">
    <source>
        <dbReference type="ARBA" id="ARBA00022768"/>
    </source>
</evidence>
<organism evidence="8 9">
    <name type="scientific">Noviherbaspirillum galbum</name>
    <dbReference type="NCBI Taxonomy" id="2709383"/>
    <lineage>
        <taxon>Bacteria</taxon>
        <taxon>Pseudomonadati</taxon>
        <taxon>Pseudomonadota</taxon>
        <taxon>Betaproteobacteria</taxon>
        <taxon>Burkholderiales</taxon>
        <taxon>Oxalobacteraceae</taxon>
        <taxon>Noviherbaspirillum</taxon>
    </lineage>
</organism>
<dbReference type="PANTHER" id="PTHR43261:SF6">
    <property type="entry name" value="ELONGATION FACTOR G-LIKE PROTEIN"/>
    <property type="match status" value="1"/>
</dbReference>
<dbReference type="CDD" id="cd04170">
    <property type="entry name" value="EF-G_bact"/>
    <property type="match status" value="1"/>
</dbReference>
<dbReference type="InterPro" id="IPR000795">
    <property type="entry name" value="T_Tr_GTP-bd_dom"/>
</dbReference>